<gene>
    <name evidence="3" type="ORF">B0H66DRAFT_636270</name>
</gene>
<evidence type="ECO:0000313" key="4">
    <source>
        <dbReference type="Proteomes" id="UP001283341"/>
    </source>
</evidence>
<feature type="compositionally biased region" description="Polar residues" evidence="1">
    <location>
        <begin position="489"/>
        <end position="499"/>
    </location>
</feature>
<sequence length="766" mass="86071">MSGFAPQDAPIQNSVTGDSKSNEYLAVVAPIYGRGNPLISDTGRTAKPSVIIDLGSDLRCTLRRTTDSIPLSFDASRHGDLEDAITRHIIASAASTKTFLPEGQIVKLINEESVKLELKEFQRSMGKRILNRALGLGIPSRLSDTELDDEAARLCGNRPSAPDMNHKSYRKILAILLLIDRPSRIRLFVEEGVSDNDLPLELIRYKNSYDLRIKERLDEKLQCFKVRGKRWRSSTLVSFERYQWALLAPFFGQYNRKLPPHFKVPPQAVLPFTTWEDIRRQGSYGRVYKAEIHPDHHAFHVKQSCQPEEGNKNILHDRESKNQALDDQIRSAISFSKSSSRTHIFAVKRLHSDSRGDGFRHEFDMLRRIRRHHHPHLITLLATYEQCGYFHFIFPFADSDLEAYWRNNVPMNNHATVLWLAEQCRGLAGAVAAIHSHISPKPDPNNNTSTATSTLTPPLSGSFVRCRHGDIKPKNILLFSDTSRIPLESPTSDTSGTQQRLHESQNQDPRFILKITDFGAAQLTGGRHASSTSSSIPQTTPNYRAPEADIAAYLTEAAGSASAGNDNNNNNGNDIIIDTSYDIWALGCVFLEFIAWFFGPGWRGVEDFYNERSKDVDPLLKPYRTGKFFVLDFDYTAGGGLEGVGSERGNITGVRVKPEVHEFARKLYDEPRTSCFFHEFLRLILDEMMVIEQDVNLSPTSTGGSGVTTILTSKSRRRSRAENIEKKLAEMIGRGTRTGRSLETGEDGQSGYDYLFSPLQIFHGAT</sequence>
<reference evidence="3" key="1">
    <citation type="journal article" date="2023" name="Mol. Phylogenet. Evol.">
        <title>Genome-scale phylogeny and comparative genomics of the fungal order Sordariales.</title>
        <authorList>
            <person name="Hensen N."/>
            <person name="Bonometti L."/>
            <person name="Westerberg I."/>
            <person name="Brannstrom I.O."/>
            <person name="Guillou S."/>
            <person name="Cros-Aarteil S."/>
            <person name="Calhoun S."/>
            <person name="Haridas S."/>
            <person name="Kuo A."/>
            <person name="Mondo S."/>
            <person name="Pangilinan J."/>
            <person name="Riley R."/>
            <person name="LaButti K."/>
            <person name="Andreopoulos B."/>
            <person name="Lipzen A."/>
            <person name="Chen C."/>
            <person name="Yan M."/>
            <person name="Daum C."/>
            <person name="Ng V."/>
            <person name="Clum A."/>
            <person name="Steindorff A."/>
            <person name="Ohm R.A."/>
            <person name="Martin F."/>
            <person name="Silar P."/>
            <person name="Natvig D.O."/>
            <person name="Lalanne C."/>
            <person name="Gautier V."/>
            <person name="Ament-Velasquez S.L."/>
            <person name="Kruys A."/>
            <person name="Hutchinson M.I."/>
            <person name="Powell A.J."/>
            <person name="Barry K."/>
            <person name="Miller A.N."/>
            <person name="Grigoriev I.V."/>
            <person name="Debuchy R."/>
            <person name="Gladieux P."/>
            <person name="Hiltunen Thoren M."/>
            <person name="Johannesson H."/>
        </authorList>
    </citation>
    <scope>NUCLEOTIDE SEQUENCE</scope>
    <source>
        <strain evidence="3">CBS 118394</strain>
    </source>
</reference>
<feature type="region of interest" description="Disordered" evidence="1">
    <location>
        <begin position="487"/>
        <end position="506"/>
    </location>
</feature>
<dbReference type="InterPro" id="IPR000719">
    <property type="entry name" value="Prot_kinase_dom"/>
</dbReference>
<accession>A0AAE0IUM2</accession>
<dbReference type="InterPro" id="IPR008271">
    <property type="entry name" value="Ser/Thr_kinase_AS"/>
</dbReference>
<comment type="caution">
    <text evidence="3">The sequence shown here is derived from an EMBL/GenBank/DDBJ whole genome shotgun (WGS) entry which is preliminary data.</text>
</comment>
<feature type="domain" description="Protein kinase" evidence="2">
    <location>
        <begin position="273"/>
        <end position="689"/>
    </location>
</feature>
<dbReference type="PANTHER" id="PTHR24359">
    <property type="entry name" value="SERINE/THREONINE-PROTEIN KINASE SBK1"/>
    <property type="match status" value="1"/>
</dbReference>
<dbReference type="PROSITE" id="PS00108">
    <property type="entry name" value="PROTEIN_KINASE_ST"/>
    <property type="match status" value="1"/>
</dbReference>
<dbReference type="InterPro" id="IPR011009">
    <property type="entry name" value="Kinase-like_dom_sf"/>
</dbReference>
<protein>
    <recommendedName>
        <fullName evidence="2">Protein kinase domain-containing protein</fullName>
    </recommendedName>
</protein>
<feature type="compositionally biased region" description="Low complexity" evidence="1">
    <location>
        <begin position="444"/>
        <end position="456"/>
    </location>
</feature>
<proteinExistence type="predicted"/>
<reference evidence="3" key="2">
    <citation type="submission" date="2023-06" db="EMBL/GenBank/DDBJ databases">
        <authorList>
            <consortium name="Lawrence Berkeley National Laboratory"/>
            <person name="Haridas S."/>
            <person name="Hensen N."/>
            <person name="Bonometti L."/>
            <person name="Westerberg I."/>
            <person name="Brannstrom I.O."/>
            <person name="Guillou S."/>
            <person name="Cros-Aarteil S."/>
            <person name="Calhoun S."/>
            <person name="Kuo A."/>
            <person name="Mondo S."/>
            <person name="Pangilinan J."/>
            <person name="Riley R."/>
            <person name="Labutti K."/>
            <person name="Andreopoulos B."/>
            <person name="Lipzen A."/>
            <person name="Chen C."/>
            <person name="Yanf M."/>
            <person name="Daum C."/>
            <person name="Ng V."/>
            <person name="Clum A."/>
            <person name="Steindorff A."/>
            <person name="Ohm R."/>
            <person name="Martin F."/>
            <person name="Silar P."/>
            <person name="Natvig D."/>
            <person name="Lalanne C."/>
            <person name="Gautier V."/>
            <person name="Ament-Velasquez S.L."/>
            <person name="Kruys A."/>
            <person name="Hutchinson M.I."/>
            <person name="Powell A.J."/>
            <person name="Barry K."/>
            <person name="Miller A.N."/>
            <person name="Grigoriev I.V."/>
            <person name="Debuchy R."/>
            <person name="Gladieux P."/>
            <person name="Thoren M.H."/>
            <person name="Johannesson H."/>
        </authorList>
    </citation>
    <scope>NUCLEOTIDE SEQUENCE</scope>
    <source>
        <strain evidence="3">CBS 118394</strain>
    </source>
</reference>
<dbReference type="Gene3D" id="1.10.510.10">
    <property type="entry name" value="Transferase(Phosphotransferase) domain 1"/>
    <property type="match status" value="1"/>
</dbReference>
<name>A0AAE0IUM2_9PEZI</name>
<dbReference type="GO" id="GO:0004674">
    <property type="term" value="F:protein serine/threonine kinase activity"/>
    <property type="evidence" value="ECO:0007669"/>
    <property type="project" value="TreeGrafter"/>
</dbReference>
<keyword evidence="4" id="KW-1185">Reference proteome</keyword>
<dbReference type="PANTHER" id="PTHR24359:SF37">
    <property type="entry name" value="PROTEIN KINASE DOMAIN-CONTAINING PROTEIN"/>
    <property type="match status" value="1"/>
</dbReference>
<organism evidence="3 4">
    <name type="scientific">Apodospora peruviana</name>
    <dbReference type="NCBI Taxonomy" id="516989"/>
    <lineage>
        <taxon>Eukaryota</taxon>
        <taxon>Fungi</taxon>
        <taxon>Dikarya</taxon>
        <taxon>Ascomycota</taxon>
        <taxon>Pezizomycotina</taxon>
        <taxon>Sordariomycetes</taxon>
        <taxon>Sordariomycetidae</taxon>
        <taxon>Sordariales</taxon>
        <taxon>Lasiosphaeriaceae</taxon>
        <taxon>Apodospora</taxon>
    </lineage>
</organism>
<dbReference type="PROSITE" id="PS50011">
    <property type="entry name" value="PROTEIN_KINASE_DOM"/>
    <property type="match status" value="1"/>
</dbReference>
<evidence type="ECO:0000313" key="3">
    <source>
        <dbReference type="EMBL" id="KAK3331410.1"/>
    </source>
</evidence>
<dbReference type="GO" id="GO:0005524">
    <property type="term" value="F:ATP binding"/>
    <property type="evidence" value="ECO:0007669"/>
    <property type="project" value="InterPro"/>
</dbReference>
<evidence type="ECO:0000256" key="1">
    <source>
        <dbReference type="SAM" id="MobiDB-lite"/>
    </source>
</evidence>
<evidence type="ECO:0000259" key="2">
    <source>
        <dbReference type="PROSITE" id="PS50011"/>
    </source>
</evidence>
<dbReference type="SUPFAM" id="SSF56112">
    <property type="entry name" value="Protein kinase-like (PK-like)"/>
    <property type="match status" value="1"/>
</dbReference>
<dbReference type="SMART" id="SM00220">
    <property type="entry name" value="S_TKc"/>
    <property type="match status" value="1"/>
</dbReference>
<dbReference type="Proteomes" id="UP001283341">
    <property type="component" value="Unassembled WGS sequence"/>
</dbReference>
<dbReference type="EMBL" id="JAUEDM010000001">
    <property type="protein sequence ID" value="KAK3331410.1"/>
    <property type="molecule type" value="Genomic_DNA"/>
</dbReference>
<dbReference type="AlphaFoldDB" id="A0AAE0IUM2"/>
<feature type="region of interest" description="Disordered" evidence="1">
    <location>
        <begin position="437"/>
        <end position="456"/>
    </location>
</feature>